<sequence>MAVLAVSEADHLRTKARKDLLNLLEGVRGRKNLVISKSLTGPTNLFVNFSTLKEYGVDKLFVLENGNTDSSQRNIAYLVHGEEPSQVQATAEQIKKLLKNGSVEHEISIFWVPRRTLVSNKILEDEGVLGDVNVSEFPMYFLPLEDDVLSLELEDAFMELYLKGNPTSIFLASRALMLIQQRHGFFPRILGKGDNARRLTNLLVRGRKELDVEDGSSYGGGARATLPSATLDSLIIIDRDVDFATLFLTQLTYEGLIEETVGIQQNQAEVDSSVTGTASQNSTQPPQGSTSSNTSPPSTTRQNLKTKIKLDSSDSLYSQLRFSNFAIVGSLLNKVARRLESDYEVRHSARTTTELGDFVRKLPVYQQEHQSLRIHTNLAEEIVKQTRSEIFTRVLEVQQNIAAGTDATYQHDTVEELIARDVPLPTILRLLCLESCISGGLRPRDLEKFKRQMLQAYGYQNLLTLDALEKMELLQPRSSANALLLPIPGTGNTGSNAAANNNTPGTKTNYNYLRKVLRLIMDEVKEQDPNDIAYVYSGYAPLSIRIIQCILQKSYIQSLNRSPFPLTPASTGWQGFEDVLKSAKGPTFTITQKAFDERLVKARDSLRGGGGWKTIYIMFLGGITFTEIAALRFVGRQLEGEKKRLMICTTGIVSGNKVMERVMEKRGFGAGA</sequence>
<dbReference type="InterPro" id="IPR027482">
    <property type="entry name" value="Sec1-like_dom2"/>
</dbReference>
<comment type="caution">
    <text evidence="3">The sequence shown here is derived from an EMBL/GenBank/DDBJ whole genome shotgun (WGS) entry which is preliminary data.</text>
</comment>
<dbReference type="EMBL" id="JAACFV010000025">
    <property type="protein sequence ID" value="KAF7510907.1"/>
    <property type="molecule type" value="Genomic_DNA"/>
</dbReference>
<gene>
    <name evidence="3" type="ORF">GJ744_005737</name>
</gene>
<dbReference type="AlphaFoldDB" id="A0A8H7AQ24"/>
<keyword evidence="4" id="KW-1185">Reference proteome</keyword>
<dbReference type="InterPro" id="IPR043127">
    <property type="entry name" value="Sec-1-like_dom3a"/>
</dbReference>
<dbReference type="Gene3D" id="3.40.50.2060">
    <property type="match status" value="1"/>
</dbReference>
<dbReference type="Gene3D" id="3.40.50.1910">
    <property type="match status" value="1"/>
</dbReference>
<evidence type="ECO:0000256" key="2">
    <source>
        <dbReference type="SAM" id="MobiDB-lite"/>
    </source>
</evidence>
<name>A0A8H7AQ24_9EURO</name>
<dbReference type="Gene3D" id="1.25.40.850">
    <property type="match status" value="1"/>
</dbReference>
<dbReference type="InterPro" id="IPR043155">
    <property type="entry name" value="VPS33_dom3b"/>
</dbReference>
<protein>
    <recommendedName>
        <fullName evidence="5">Vacuolar protein sorting-associated protein 33A</fullName>
    </recommendedName>
</protein>
<feature type="compositionally biased region" description="Polar residues" evidence="2">
    <location>
        <begin position="268"/>
        <end position="278"/>
    </location>
</feature>
<dbReference type="Pfam" id="PF00995">
    <property type="entry name" value="Sec1"/>
    <property type="match status" value="1"/>
</dbReference>
<dbReference type="Proteomes" id="UP000606974">
    <property type="component" value="Unassembled WGS sequence"/>
</dbReference>
<dbReference type="GO" id="GO:0016192">
    <property type="term" value="P:vesicle-mediated transport"/>
    <property type="evidence" value="ECO:0007669"/>
    <property type="project" value="InterPro"/>
</dbReference>
<feature type="compositionally biased region" description="Low complexity" evidence="2">
    <location>
        <begin position="279"/>
        <end position="302"/>
    </location>
</feature>
<dbReference type="OrthoDB" id="10262287at2759"/>
<evidence type="ECO:0000313" key="3">
    <source>
        <dbReference type="EMBL" id="KAF7510907.1"/>
    </source>
</evidence>
<dbReference type="SUPFAM" id="SSF56815">
    <property type="entry name" value="Sec1/munc18-like (SM) proteins"/>
    <property type="match status" value="1"/>
</dbReference>
<dbReference type="Gene3D" id="3.90.830.10">
    <property type="entry name" value="Syntaxin Binding Protein 1, Chain A, domain 2"/>
    <property type="match status" value="1"/>
</dbReference>
<dbReference type="InterPro" id="IPR043154">
    <property type="entry name" value="Sec-1-like_dom1"/>
</dbReference>
<dbReference type="PANTHER" id="PTHR11679">
    <property type="entry name" value="VESICLE PROTEIN SORTING-ASSOCIATED"/>
    <property type="match status" value="1"/>
</dbReference>
<comment type="similarity">
    <text evidence="1">Belongs to the STXBP/unc-18/SEC1 family.</text>
</comment>
<accession>A0A8H7AQ24</accession>
<evidence type="ECO:0000256" key="1">
    <source>
        <dbReference type="ARBA" id="ARBA00009884"/>
    </source>
</evidence>
<proteinExistence type="inferred from homology"/>
<organism evidence="3 4">
    <name type="scientific">Endocarpon pusillum</name>
    <dbReference type="NCBI Taxonomy" id="364733"/>
    <lineage>
        <taxon>Eukaryota</taxon>
        <taxon>Fungi</taxon>
        <taxon>Dikarya</taxon>
        <taxon>Ascomycota</taxon>
        <taxon>Pezizomycotina</taxon>
        <taxon>Eurotiomycetes</taxon>
        <taxon>Chaetothyriomycetidae</taxon>
        <taxon>Verrucariales</taxon>
        <taxon>Verrucariaceae</taxon>
        <taxon>Endocarpon</taxon>
    </lineage>
</organism>
<feature type="region of interest" description="Disordered" evidence="2">
    <location>
        <begin position="268"/>
        <end position="302"/>
    </location>
</feature>
<reference evidence="3" key="1">
    <citation type="submission" date="2020-02" db="EMBL/GenBank/DDBJ databases">
        <authorList>
            <person name="Palmer J.M."/>
        </authorList>
    </citation>
    <scope>NUCLEOTIDE SEQUENCE</scope>
    <source>
        <strain evidence="3">EPUS1.4</strain>
        <tissue evidence="3">Thallus</tissue>
    </source>
</reference>
<evidence type="ECO:0000313" key="4">
    <source>
        <dbReference type="Proteomes" id="UP000606974"/>
    </source>
</evidence>
<dbReference type="InterPro" id="IPR001619">
    <property type="entry name" value="Sec1-like"/>
</dbReference>
<evidence type="ECO:0008006" key="5">
    <source>
        <dbReference type="Google" id="ProtNLM"/>
    </source>
</evidence>
<dbReference type="InterPro" id="IPR036045">
    <property type="entry name" value="Sec1-like_sf"/>
</dbReference>